<dbReference type="Gene3D" id="3.40.50.720">
    <property type="entry name" value="NAD(P)-binding Rossmann-like Domain"/>
    <property type="match status" value="2"/>
</dbReference>
<dbReference type="Proteomes" id="UP000051202">
    <property type="component" value="Unassembled WGS sequence"/>
</dbReference>
<dbReference type="InterPro" id="IPR036291">
    <property type="entry name" value="NAD(P)-bd_dom_sf"/>
</dbReference>
<dbReference type="NCBIfam" id="NF006110">
    <property type="entry name" value="PRK08261.1"/>
    <property type="match status" value="1"/>
</dbReference>
<dbReference type="STRING" id="554343.AS194_01685"/>
<evidence type="ECO:0000313" key="4">
    <source>
        <dbReference type="Proteomes" id="UP000051202"/>
    </source>
</evidence>
<dbReference type="PRINTS" id="PR00080">
    <property type="entry name" value="SDRFAMILY"/>
</dbReference>
<dbReference type="AlphaFoldDB" id="A0A0T6DQP2"/>
<keyword evidence="3" id="KW-0560">Oxidoreductase</keyword>
<dbReference type="PROSITE" id="PS00061">
    <property type="entry name" value="ADH_SHORT"/>
    <property type="match status" value="1"/>
</dbReference>
<sequence length="466" mass="49525">MSDRYGDFVQSSIGKKVAKNLGLPMPATLDRFESGERLVRGSVLVGRANGEDKSISESVARILLDVHADVYVNSSDDVKDALADAGVEAKANTGGDDQFKVLLFDASNISNADQLKEVYEFFHSVARRVEKSGRVIVIGRTPEDITDIETAMAQRALEGFVKSVGKEFKRGITAQLIYVETGAEQNLDSTLRFFTSARSAYVSGQVVRVSKGDSVDVDWNQPLGGKTMLVTGASRGIGEAIARVLAREGAHVICLDVPQQQADLQKVASEISGSVLTVDITSDDAGAEIADAAQKRGGLDSVIHNAGVTRDKTLARMDEKKWDMVIDINLGSIAKLNRYLLDNDVLKENARIVCVSSISGIAGNMGQTNYATSKAGVIGLVNATAKQLEDNAKGMTINAVAPGFIETQMTEAIPFAIREAGRRMNSMSQGGLPVDVAETIAWLASPASGGLNGNTVRVCGQSLLGA</sequence>
<dbReference type="PANTHER" id="PTHR42760:SF78">
    <property type="entry name" value="3-OXOACYL-[ACYL-CARRIER-PROTEIN] REDUCTASE [NADH]"/>
    <property type="match status" value="1"/>
</dbReference>
<dbReference type="InterPro" id="IPR020904">
    <property type="entry name" value="Sc_DH/Rdtase_CS"/>
</dbReference>
<dbReference type="Pfam" id="PF13561">
    <property type="entry name" value="adh_short_C2"/>
    <property type="match status" value="1"/>
</dbReference>
<dbReference type="PRINTS" id="PR00081">
    <property type="entry name" value="GDHRDH"/>
</dbReference>
<dbReference type="InterPro" id="IPR057326">
    <property type="entry name" value="KR_dom"/>
</dbReference>
<keyword evidence="4" id="KW-1185">Reference proteome</keyword>
<dbReference type="SUPFAM" id="SSF51735">
    <property type="entry name" value="NAD(P)-binding Rossmann-fold domains"/>
    <property type="match status" value="1"/>
</dbReference>
<evidence type="ECO:0000313" key="3">
    <source>
        <dbReference type="EMBL" id="KRU22239.1"/>
    </source>
</evidence>
<organism evidence="3 4">
    <name type="scientific">Psychrobacter piscatorii</name>
    <dbReference type="NCBI Taxonomy" id="554343"/>
    <lineage>
        <taxon>Bacteria</taxon>
        <taxon>Pseudomonadati</taxon>
        <taxon>Pseudomonadota</taxon>
        <taxon>Gammaproteobacteria</taxon>
        <taxon>Moraxellales</taxon>
        <taxon>Moraxellaceae</taxon>
        <taxon>Psychrobacter</taxon>
    </lineage>
</organism>
<dbReference type="EC" id="1.1.1.100" evidence="3"/>
<dbReference type="PANTHER" id="PTHR42760">
    <property type="entry name" value="SHORT-CHAIN DEHYDROGENASES/REDUCTASES FAMILY MEMBER"/>
    <property type="match status" value="1"/>
</dbReference>
<name>A0A0T6DQP2_9GAMM</name>
<evidence type="ECO:0000259" key="2">
    <source>
        <dbReference type="SMART" id="SM00822"/>
    </source>
</evidence>
<reference evidence="3 4" key="1">
    <citation type="submission" date="2015-11" db="EMBL/GenBank/DDBJ databases">
        <title>Permanent draft genome of Psychrobacter piscatorii LQ58.</title>
        <authorList>
            <person name="Zhou M."/>
            <person name="Dong B."/>
            <person name="Liu Q."/>
        </authorList>
    </citation>
    <scope>NUCLEOTIDE SEQUENCE [LARGE SCALE GENOMIC DNA]</scope>
    <source>
        <strain evidence="3 4">LQ58</strain>
    </source>
</reference>
<dbReference type="EMBL" id="LNDJ01000074">
    <property type="protein sequence ID" value="KRU22239.1"/>
    <property type="molecule type" value="Genomic_DNA"/>
</dbReference>
<gene>
    <name evidence="3" type="primary">fabG</name>
    <name evidence="3" type="ORF">AS194_01685</name>
</gene>
<dbReference type="RefSeq" id="WP_058024956.1">
    <property type="nucleotide sequence ID" value="NZ_LNDJ01000074.1"/>
</dbReference>
<protein>
    <submittedName>
        <fullName evidence="3">3-ketoacyl-ACP reductase</fullName>
        <ecNumber evidence="3">1.1.1.100</ecNumber>
    </submittedName>
</protein>
<proteinExistence type="inferred from homology"/>
<accession>A0A0T6DQP2</accession>
<dbReference type="SMART" id="SM00822">
    <property type="entry name" value="PKS_KR"/>
    <property type="match status" value="1"/>
</dbReference>
<dbReference type="FunFam" id="3.40.50.720:FF:000338">
    <property type="entry name" value="3-oxoacyl-ACP reductase FabG"/>
    <property type="match status" value="1"/>
</dbReference>
<comment type="similarity">
    <text evidence="1">Belongs to the short-chain dehydrogenases/reductases (SDR) family.</text>
</comment>
<feature type="domain" description="Ketoreductase" evidence="2">
    <location>
        <begin position="226"/>
        <end position="403"/>
    </location>
</feature>
<dbReference type="GeneID" id="300924335"/>
<dbReference type="GO" id="GO:0004316">
    <property type="term" value="F:3-oxoacyl-[acyl-carrier-protein] reductase (NADPH) activity"/>
    <property type="evidence" value="ECO:0007669"/>
    <property type="project" value="UniProtKB-EC"/>
</dbReference>
<dbReference type="InterPro" id="IPR002347">
    <property type="entry name" value="SDR_fam"/>
</dbReference>
<evidence type="ECO:0000256" key="1">
    <source>
        <dbReference type="ARBA" id="ARBA00006484"/>
    </source>
</evidence>
<comment type="caution">
    <text evidence="3">The sequence shown here is derived from an EMBL/GenBank/DDBJ whole genome shotgun (WGS) entry which is preliminary data.</text>
</comment>